<evidence type="ECO:0000313" key="2">
    <source>
        <dbReference type="EMBL" id="OMO86815.1"/>
    </source>
</evidence>
<dbReference type="Proteomes" id="UP000187203">
    <property type="component" value="Unassembled WGS sequence"/>
</dbReference>
<sequence length="149" mass="16835">MAPFHNKPNPCSSMDLTRPDSLKPTSEFGNAGALTSREILRSDAKNLSSIAFPDDLNVDVYETTPEWEDVIGLNGFLIGKDPKKLYRRDLEKLQFRSSDEAFEFHRAYAHLIGFSAKTGSSRVDKDSREMVIKEFSCNKAGSRLAKWMK</sequence>
<accession>A0A1R3IW70</accession>
<evidence type="ECO:0000256" key="1">
    <source>
        <dbReference type="SAM" id="MobiDB-lite"/>
    </source>
</evidence>
<keyword evidence="3" id="KW-1185">Reference proteome</keyword>
<feature type="region of interest" description="Disordered" evidence="1">
    <location>
        <begin position="1"/>
        <end position="29"/>
    </location>
</feature>
<comment type="caution">
    <text evidence="2">The sequence shown here is derived from an EMBL/GenBank/DDBJ whole genome shotgun (WGS) entry which is preliminary data.</text>
</comment>
<dbReference type="AlphaFoldDB" id="A0A1R3IW70"/>
<organism evidence="2 3">
    <name type="scientific">Corchorus olitorius</name>
    <dbReference type="NCBI Taxonomy" id="93759"/>
    <lineage>
        <taxon>Eukaryota</taxon>
        <taxon>Viridiplantae</taxon>
        <taxon>Streptophyta</taxon>
        <taxon>Embryophyta</taxon>
        <taxon>Tracheophyta</taxon>
        <taxon>Spermatophyta</taxon>
        <taxon>Magnoliopsida</taxon>
        <taxon>eudicotyledons</taxon>
        <taxon>Gunneridae</taxon>
        <taxon>Pentapetalae</taxon>
        <taxon>rosids</taxon>
        <taxon>malvids</taxon>
        <taxon>Malvales</taxon>
        <taxon>Malvaceae</taxon>
        <taxon>Grewioideae</taxon>
        <taxon>Apeibeae</taxon>
        <taxon>Corchorus</taxon>
    </lineage>
</organism>
<protein>
    <recommendedName>
        <fullName evidence="4">FAR1 domain-containing protein</fullName>
    </recommendedName>
</protein>
<name>A0A1R3IW70_9ROSI</name>
<evidence type="ECO:0008006" key="4">
    <source>
        <dbReference type="Google" id="ProtNLM"/>
    </source>
</evidence>
<evidence type="ECO:0000313" key="3">
    <source>
        <dbReference type="Proteomes" id="UP000187203"/>
    </source>
</evidence>
<proteinExistence type="predicted"/>
<gene>
    <name evidence="2" type="ORF">COLO4_20917</name>
</gene>
<dbReference type="EMBL" id="AWUE01017509">
    <property type="protein sequence ID" value="OMO86815.1"/>
    <property type="molecule type" value="Genomic_DNA"/>
</dbReference>
<reference evidence="3" key="1">
    <citation type="submission" date="2013-09" db="EMBL/GenBank/DDBJ databases">
        <title>Corchorus olitorius genome sequencing.</title>
        <authorList>
            <person name="Alam M."/>
            <person name="Haque M.S."/>
            <person name="Islam M.S."/>
            <person name="Emdad E.M."/>
            <person name="Islam M.M."/>
            <person name="Ahmed B."/>
            <person name="Halim A."/>
            <person name="Hossen Q.M.M."/>
            <person name="Hossain M.Z."/>
            <person name="Ahmed R."/>
            <person name="Khan M.M."/>
            <person name="Islam R."/>
            <person name="Rashid M.M."/>
            <person name="Khan S.A."/>
            <person name="Rahman M.S."/>
            <person name="Alam M."/>
            <person name="Yahiya A.S."/>
            <person name="Khan M.S."/>
            <person name="Azam M.S."/>
            <person name="Haque T."/>
            <person name="Lashkar M.Z.H."/>
            <person name="Akhand A.I."/>
            <person name="Morshed G."/>
            <person name="Roy S."/>
            <person name="Uddin K.S."/>
            <person name="Rabeya T."/>
            <person name="Hossain A.S."/>
            <person name="Chowdhury A."/>
            <person name="Snigdha A.R."/>
            <person name="Mortoza M.S."/>
            <person name="Matin S.A."/>
            <person name="Hoque S.M.E."/>
            <person name="Islam M.K."/>
            <person name="Roy D.K."/>
            <person name="Haider R."/>
            <person name="Moosa M.M."/>
            <person name="Elias S.M."/>
            <person name="Hasan A.M."/>
            <person name="Jahan S."/>
            <person name="Shafiuddin M."/>
            <person name="Mahmood N."/>
            <person name="Shommy N.S."/>
        </authorList>
    </citation>
    <scope>NUCLEOTIDE SEQUENCE [LARGE SCALE GENOMIC DNA]</scope>
    <source>
        <strain evidence="3">cv. O-4</strain>
    </source>
</reference>